<accession>A0A7J7LY08</accession>
<sequence length="69" mass="7720">IVEVVLTTLIVVRTNSCTPWNFGPRVNLVRTSLDVVRTKCYVSRVGDQLSQSRLNEIGVVRTSFAEARV</sequence>
<dbReference type="OrthoDB" id="687730at2759"/>
<evidence type="ECO:0000313" key="1">
    <source>
        <dbReference type="EMBL" id="KAF6147503.1"/>
    </source>
</evidence>
<gene>
    <name evidence="1" type="ORF">GIB67_021329</name>
</gene>
<dbReference type="Proteomes" id="UP000541444">
    <property type="component" value="Unassembled WGS sequence"/>
</dbReference>
<reference evidence="1 2" key="1">
    <citation type="journal article" date="2020" name="IScience">
        <title>Genome Sequencing of the Endangered Kingdonia uniflora (Circaeasteraceae, Ranunculales) Reveals Potential Mechanisms of Evolutionary Specialization.</title>
        <authorList>
            <person name="Sun Y."/>
            <person name="Deng T."/>
            <person name="Zhang A."/>
            <person name="Moore M.J."/>
            <person name="Landis J.B."/>
            <person name="Lin N."/>
            <person name="Zhang H."/>
            <person name="Zhang X."/>
            <person name="Huang J."/>
            <person name="Zhang X."/>
            <person name="Sun H."/>
            <person name="Wang H."/>
        </authorList>
    </citation>
    <scope>NUCLEOTIDE SEQUENCE [LARGE SCALE GENOMIC DNA]</scope>
    <source>
        <strain evidence="1">TB1705</strain>
        <tissue evidence="1">Leaf</tissue>
    </source>
</reference>
<dbReference type="EMBL" id="JACGCM010001902">
    <property type="protein sequence ID" value="KAF6147503.1"/>
    <property type="molecule type" value="Genomic_DNA"/>
</dbReference>
<keyword evidence="2" id="KW-1185">Reference proteome</keyword>
<organism evidence="1 2">
    <name type="scientific">Kingdonia uniflora</name>
    <dbReference type="NCBI Taxonomy" id="39325"/>
    <lineage>
        <taxon>Eukaryota</taxon>
        <taxon>Viridiplantae</taxon>
        <taxon>Streptophyta</taxon>
        <taxon>Embryophyta</taxon>
        <taxon>Tracheophyta</taxon>
        <taxon>Spermatophyta</taxon>
        <taxon>Magnoliopsida</taxon>
        <taxon>Ranunculales</taxon>
        <taxon>Circaeasteraceae</taxon>
        <taxon>Kingdonia</taxon>
    </lineage>
</organism>
<dbReference type="AlphaFoldDB" id="A0A7J7LY08"/>
<evidence type="ECO:0000313" key="2">
    <source>
        <dbReference type="Proteomes" id="UP000541444"/>
    </source>
</evidence>
<proteinExistence type="predicted"/>
<comment type="caution">
    <text evidence="1">The sequence shown here is derived from an EMBL/GenBank/DDBJ whole genome shotgun (WGS) entry which is preliminary data.</text>
</comment>
<name>A0A7J7LY08_9MAGN</name>
<protein>
    <submittedName>
        <fullName evidence="1">Uncharacterized protein</fullName>
    </submittedName>
</protein>
<feature type="non-terminal residue" evidence="1">
    <location>
        <position position="69"/>
    </location>
</feature>